<dbReference type="InterPro" id="IPR000719">
    <property type="entry name" value="Prot_kinase_dom"/>
</dbReference>
<dbReference type="SUPFAM" id="SSF56112">
    <property type="entry name" value="Protein kinase-like (PK-like)"/>
    <property type="match status" value="1"/>
</dbReference>
<dbReference type="PROSITE" id="PS50011">
    <property type="entry name" value="PROTEIN_KINASE_DOM"/>
    <property type="match status" value="1"/>
</dbReference>
<dbReference type="Gene3D" id="1.10.510.10">
    <property type="entry name" value="Transferase(Phosphotransferase) domain 1"/>
    <property type="match status" value="1"/>
</dbReference>
<gene>
    <name evidence="2" type="ORF">BK131_14020</name>
</gene>
<evidence type="ECO:0000313" key="3">
    <source>
        <dbReference type="Proteomes" id="UP000187134"/>
    </source>
</evidence>
<dbReference type="NCBIfam" id="NF038151">
    <property type="entry name" value="lanthi_synth_III"/>
    <property type="match status" value="1"/>
</dbReference>
<dbReference type="SMART" id="SM00220">
    <property type="entry name" value="S_TKc"/>
    <property type="match status" value="1"/>
</dbReference>
<dbReference type="EMBL" id="MRTJ01000004">
    <property type="protein sequence ID" value="OMF13779.1"/>
    <property type="molecule type" value="Genomic_DNA"/>
</dbReference>
<dbReference type="InterPro" id="IPR053524">
    <property type="entry name" value="Aerial_hyphae_peptide-synth"/>
</dbReference>
<proteinExistence type="predicted"/>
<evidence type="ECO:0000259" key="1">
    <source>
        <dbReference type="PROSITE" id="PS50011"/>
    </source>
</evidence>
<dbReference type="AlphaFoldDB" id="A0A1R1BVB7"/>
<dbReference type="GO" id="GO:0031179">
    <property type="term" value="P:peptide modification"/>
    <property type="evidence" value="ECO:0007669"/>
    <property type="project" value="InterPro"/>
</dbReference>
<dbReference type="GO" id="GO:0005524">
    <property type="term" value="F:ATP binding"/>
    <property type="evidence" value="ECO:0007669"/>
    <property type="project" value="InterPro"/>
</dbReference>
<dbReference type="OrthoDB" id="1492512at2"/>
<dbReference type="GO" id="GO:0005737">
    <property type="term" value="C:cytoplasm"/>
    <property type="evidence" value="ECO:0007669"/>
    <property type="project" value="TreeGrafter"/>
</dbReference>
<dbReference type="GO" id="GO:0004674">
    <property type="term" value="F:protein serine/threonine kinase activity"/>
    <property type="evidence" value="ECO:0007669"/>
    <property type="project" value="TreeGrafter"/>
</dbReference>
<dbReference type="InterPro" id="IPR057929">
    <property type="entry name" value="RamC_N"/>
</dbReference>
<dbReference type="SUPFAM" id="SSF158745">
    <property type="entry name" value="LanC-like"/>
    <property type="match status" value="2"/>
</dbReference>
<dbReference type="SMART" id="SM01260">
    <property type="entry name" value="LANC_like"/>
    <property type="match status" value="1"/>
</dbReference>
<dbReference type="Pfam" id="PF25816">
    <property type="entry name" value="RamC_N"/>
    <property type="match status" value="1"/>
</dbReference>
<dbReference type="RefSeq" id="WP_076332105.1">
    <property type="nucleotide sequence ID" value="NZ_MRTJ01000004.1"/>
</dbReference>
<evidence type="ECO:0000313" key="2">
    <source>
        <dbReference type="EMBL" id="OMF13779.1"/>
    </source>
</evidence>
<reference evidence="2 3" key="1">
    <citation type="submission" date="2016-11" db="EMBL/GenBank/DDBJ databases">
        <title>Paenibacillus species isolates.</title>
        <authorList>
            <person name="Beno S.M."/>
        </authorList>
    </citation>
    <scope>NUCLEOTIDE SEQUENCE [LARGE SCALE GENOMIC DNA]</scope>
    <source>
        <strain evidence="2 3">FSL H8-0246</strain>
    </source>
</reference>
<sequence length="869" mass="99027">MEGNMLYHQYLKPKSEYYGKQESTENSNEYELMNKLPDTYAVIATSESVWKHYHVKHISLPDQGWKIHITSTFEESQNVLDKVAQLCLDKNVEFKHLKDRQSFVKVNSKNANRATSGKFITIYPVNNKAFIELLDLISLTTQEFKKGPYILSDKRWKSSNVFYRYGGFSKVLNEHGEHCIRDEKGNLIIDQRTPFYQIPDFVKDFDEYLNTINITSDSGTNKESNLKRYKIETALSYSNAGGVYLAHRKHDNMKVIIKEARPNAGLDGIYQDALARQTNEYDALKTLQHVPGVVNLIEYFQEWEHHFLVEEFIEGQDLRQWLAGYFPFFENGEGMHNHAKKVEKILLQLLSHIDEMHHSGIAMGDLQPANVMVTEDLSVRIIDFETAMAVNSENKPNMATLGFFSQEMRVNGARDWYGLKRLVRYLALPVLTSEDLDMYLQSNHLRWIKKNYGSSFYRFIKDIQKKCDDKIQFYQDYTPQEFGLRDETIEFNVSSIINHLTSGIIDNFTKDERFINGDIRQYEMNGGKFNFLTGGSGAAFTLHKVNSSASEVNDWIGNVLLDNLSQVEGDGLLTGRTGILAMLYDQGYTDVVLNELKVLKDNISETNITLRSGLSGIGLFVISVYLETGNVEYLQFAKEIAKLIDVNKEKKTSLKVNDWMTVEIGLIDGLSGVALFYSALYSATNSKEYLEKAKSLIKEDLMKTKVDDMSGALQTFDQRNRLLPYLSGGSIGIAISIWFFNHVSGLNLYGEEMKAILKLSKTRSTISGSLFDGAGSFLLLPCMIEHSEAREQILTDVLNLLHLFIIKKDSYYVYPGQFSYRLADDVYTGSSGIILALLGISKNNPLYWLPLVNTDNFLGRTKAMAVSEN</sequence>
<dbReference type="InterPro" id="IPR007822">
    <property type="entry name" value="LANC-like"/>
</dbReference>
<organism evidence="2 3">
    <name type="scientific">Paenibacillus amylolyticus</name>
    <dbReference type="NCBI Taxonomy" id="1451"/>
    <lineage>
        <taxon>Bacteria</taxon>
        <taxon>Bacillati</taxon>
        <taxon>Bacillota</taxon>
        <taxon>Bacilli</taxon>
        <taxon>Bacillales</taxon>
        <taxon>Paenibacillaceae</taxon>
        <taxon>Paenibacillus</taxon>
    </lineage>
</organism>
<dbReference type="CDD" id="cd04791">
    <property type="entry name" value="LanC_SerThrkinase"/>
    <property type="match status" value="1"/>
</dbReference>
<dbReference type="Pfam" id="PF00069">
    <property type="entry name" value="Pkinase"/>
    <property type="match status" value="1"/>
</dbReference>
<name>A0A1R1BVB7_PAEAM</name>
<dbReference type="Proteomes" id="UP000187134">
    <property type="component" value="Unassembled WGS sequence"/>
</dbReference>
<comment type="caution">
    <text evidence="2">The sequence shown here is derived from an EMBL/GenBank/DDBJ whole genome shotgun (WGS) entry which is preliminary data.</text>
</comment>
<dbReference type="PANTHER" id="PTHR44167:SF18">
    <property type="entry name" value="PROTEIN KINASE DOMAIN-CONTAINING PROTEIN"/>
    <property type="match status" value="1"/>
</dbReference>
<accession>A0A1R1BVB7</accession>
<dbReference type="InterPro" id="IPR058053">
    <property type="entry name" value="RamC_C"/>
</dbReference>
<dbReference type="PANTHER" id="PTHR44167">
    <property type="entry name" value="OVARIAN-SPECIFIC SERINE/THREONINE-PROTEIN KINASE LOK-RELATED"/>
    <property type="match status" value="1"/>
</dbReference>
<dbReference type="InterPro" id="IPR011009">
    <property type="entry name" value="Kinase-like_dom_sf"/>
</dbReference>
<feature type="domain" description="Protein kinase" evidence="1">
    <location>
        <begin position="229"/>
        <end position="532"/>
    </location>
</feature>
<protein>
    <recommendedName>
        <fullName evidence="1">Protein kinase domain-containing protein</fullName>
    </recommendedName>
</protein>
<dbReference type="Gene3D" id="1.50.10.20">
    <property type="match status" value="1"/>
</dbReference>